<reference evidence="1" key="1">
    <citation type="journal article" date="2020" name="Nat. Commun.">
        <title>Large-scale genome sequencing of mycorrhizal fungi provides insights into the early evolution of symbiotic traits.</title>
        <authorList>
            <person name="Miyauchi S."/>
            <person name="Kiss E."/>
            <person name="Kuo A."/>
            <person name="Drula E."/>
            <person name="Kohler A."/>
            <person name="Sanchez-Garcia M."/>
            <person name="Morin E."/>
            <person name="Andreopoulos B."/>
            <person name="Barry K.W."/>
            <person name="Bonito G."/>
            <person name="Buee M."/>
            <person name="Carver A."/>
            <person name="Chen C."/>
            <person name="Cichocki N."/>
            <person name="Clum A."/>
            <person name="Culley D."/>
            <person name="Crous P.W."/>
            <person name="Fauchery L."/>
            <person name="Girlanda M."/>
            <person name="Hayes R.D."/>
            <person name="Keri Z."/>
            <person name="LaButti K."/>
            <person name="Lipzen A."/>
            <person name="Lombard V."/>
            <person name="Magnuson J."/>
            <person name="Maillard F."/>
            <person name="Murat C."/>
            <person name="Nolan M."/>
            <person name="Ohm R.A."/>
            <person name="Pangilinan J."/>
            <person name="Pereira M.F."/>
            <person name="Perotto S."/>
            <person name="Peter M."/>
            <person name="Pfister S."/>
            <person name="Riley R."/>
            <person name="Sitrit Y."/>
            <person name="Stielow J.B."/>
            <person name="Szollosi G."/>
            <person name="Zifcakova L."/>
            <person name="Stursova M."/>
            <person name="Spatafora J.W."/>
            <person name="Tedersoo L."/>
            <person name="Vaario L.M."/>
            <person name="Yamada A."/>
            <person name="Yan M."/>
            <person name="Wang P."/>
            <person name="Xu J."/>
            <person name="Bruns T."/>
            <person name="Baldrian P."/>
            <person name="Vilgalys R."/>
            <person name="Dunand C."/>
            <person name="Henrissat B."/>
            <person name="Grigoriev I.V."/>
            <person name="Hibbett D."/>
            <person name="Nagy L.G."/>
            <person name="Martin F.M."/>
        </authorList>
    </citation>
    <scope>NUCLEOTIDE SEQUENCE</scope>
    <source>
        <strain evidence="1">UH-Tt-Lm1</strain>
    </source>
</reference>
<dbReference type="Gene3D" id="1.20.1280.50">
    <property type="match status" value="1"/>
</dbReference>
<dbReference type="EMBL" id="WIUZ02000003">
    <property type="protein sequence ID" value="KAF9789241.1"/>
    <property type="molecule type" value="Genomic_DNA"/>
</dbReference>
<dbReference type="InterPro" id="IPR032675">
    <property type="entry name" value="LRR_dom_sf"/>
</dbReference>
<sequence>MSQFLRVLSERQLDKDTEDIRSDNQDTVMIGTTEITTLRNSLDAQILPELRSLESSLQPISRLPKEIFILIPHYFGWKPDWEPGPYSHPTTNIPLIAMTHVCRSWRSTLLSTPSLWTKIDFSVSTNPQQALEFLHRSSNQLLDVFQNLESLYHLEPFLSITLRNIHRLRSLEIYSSHPYVENVLDKLTMSAPELRYFAISNDPDITRRDVGFPTTVFKGQLPKLATLSLHYLRTNLRTFNFPCLTRFEFTTGTTMSVQDMTSFFERSPSLEFVQICLPYLSQPFAAPPRKRVQLTALRELRLDQTACVSGLLDHLTLPRCTEMMLKGQFTGETSDYYGFPAARIHPSSIDYLPVTREITKAVAMPNSCILSGPNGNLGLWCFEGRAREDFDAEFFTSLSPIDVLEIKELWVGHSTTSFFYPGPWLIDIAGVSGAFAALTRVEDLTVVGCNSEPFSSALGMTDADGGILLPELQSLTIYVVFGDLDIEGLIRCAKTRKEHSRPFWRVTLVFRKEVAAKLIREMRLLRKFVGEVDHRVGEAPTLIWKGVDRDDW</sequence>
<name>A0A9P6LAE8_9AGAM</name>
<gene>
    <name evidence="1" type="ORF">BJ322DRAFT_528213</name>
</gene>
<evidence type="ECO:0000313" key="2">
    <source>
        <dbReference type="Proteomes" id="UP000736335"/>
    </source>
</evidence>
<evidence type="ECO:0000313" key="1">
    <source>
        <dbReference type="EMBL" id="KAF9789241.1"/>
    </source>
</evidence>
<dbReference type="AlphaFoldDB" id="A0A9P6LAE8"/>
<dbReference type="SUPFAM" id="SSF52047">
    <property type="entry name" value="RNI-like"/>
    <property type="match status" value="1"/>
</dbReference>
<accession>A0A9P6LAE8</accession>
<dbReference type="Gene3D" id="3.80.10.10">
    <property type="entry name" value="Ribonuclease Inhibitor"/>
    <property type="match status" value="1"/>
</dbReference>
<proteinExistence type="predicted"/>
<protein>
    <recommendedName>
        <fullName evidence="3">F-box domain-containing protein</fullName>
    </recommendedName>
</protein>
<reference evidence="1" key="2">
    <citation type="submission" date="2020-11" db="EMBL/GenBank/DDBJ databases">
        <authorList>
            <consortium name="DOE Joint Genome Institute"/>
            <person name="Kuo A."/>
            <person name="Miyauchi S."/>
            <person name="Kiss E."/>
            <person name="Drula E."/>
            <person name="Kohler A."/>
            <person name="Sanchez-Garcia M."/>
            <person name="Andreopoulos B."/>
            <person name="Barry K.W."/>
            <person name="Bonito G."/>
            <person name="Buee M."/>
            <person name="Carver A."/>
            <person name="Chen C."/>
            <person name="Cichocki N."/>
            <person name="Clum A."/>
            <person name="Culley D."/>
            <person name="Crous P.W."/>
            <person name="Fauchery L."/>
            <person name="Girlanda M."/>
            <person name="Hayes R."/>
            <person name="Keri Z."/>
            <person name="Labutti K."/>
            <person name="Lipzen A."/>
            <person name="Lombard V."/>
            <person name="Magnuson J."/>
            <person name="Maillard F."/>
            <person name="Morin E."/>
            <person name="Murat C."/>
            <person name="Nolan M."/>
            <person name="Ohm R."/>
            <person name="Pangilinan J."/>
            <person name="Pereira M."/>
            <person name="Perotto S."/>
            <person name="Peter M."/>
            <person name="Riley R."/>
            <person name="Sitrit Y."/>
            <person name="Stielow B."/>
            <person name="Szollosi G."/>
            <person name="Zifcakova L."/>
            <person name="Stursova M."/>
            <person name="Spatafora J.W."/>
            <person name="Tedersoo L."/>
            <person name="Vaario L.-M."/>
            <person name="Yamada A."/>
            <person name="Yan M."/>
            <person name="Wang P."/>
            <person name="Xu J."/>
            <person name="Bruns T."/>
            <person name="Baldrian P."/>
            <person name="Vilgalys R."/>
            <person name="Henrissat B."/>
            <person name="Grigoriev I.V."/>
            <person name="Hibbett D."/>
            <person name="Nagy L.G."/>
            <person name="Martin F.M."/>
        </authorList>
    </citation>
    <scope>NUCLEOTIDE SEQUENCE</scope>
    <source>
        <strain evidence="1">UH-Tt-Lm1</strain>
    </source>
</reference>
<dbReference type="Proteomes" id="UP000736335">
    <property type="component" value="Unassembled WGS sequence"/>
</dbReference>
<organism evidence="1 2">
    <name type="scientific">Thelephora terrestris</name>
    <dbReference type="NCBI Taxonomy" id="56493"/>
    <lineage>
        <taxon>Eukaryota</taxon>
        <taxon>Fungi</taxon>
        <taxon>Dikarya</taxon>
        <taxon>Basidiomycota</taxon>
        <taxon>Agaricomycotina</taxon>
        <taxon>Agaricomycetes</taxon>
        <taxon>Thelephorales</taxon>
        <taxon>Thelephoraceae</taxon>
        <taxon>Thelephora</taxon>
    </lineage>
</organism>
<dbReference type="OrthoDB" id="2692326at2759"/>
<evidence type="ECO:0008006" key="3">
    <source>
        <dbReference type="Google" id="ProtNLM"/>
    </source>
</evidence>
<keyword evidence="2" id="KW-1185">Reference proteome</keyword>
<comment type="caution">
    <text evidence="1">The sequence shown here is derived from an EMBL/GenBank/DDBJ whole genome shotgun (WGS) entry which is preliminary data.</text>
</comment>